<dbReference type="OrthoDB" id="10443149at2759"/>
<keyword evidence="2" id="KW-1185">Reference proteome</keyword>
<evidence type="ECO:0000313" key="1">
    <source>
        <dbReference type="EMBL" id="OLQ14541.1"/>
    </source>
</evidence>
<sequence>MSVPLVKGVMKVFSARFELAAGSWALAMTWQRQRGAGLPQEAALSALRRAATAKVTALEGKELAMLSSALLLQEDEELSKRIAEHAEVLHESGSLPPDAIVQIRDRLHSLSPPWLEAAAMRRLTGEVLAVLNKASWLD</sequence>
<protein>
    <submittedName>
        <fullName evidence="1">Uncharacterized protein</fullName>
    </submittedName>
</protein>
<accession>A0A1Q9F4F4</accession>
<name>A0A1Q9F4F4_SYMMI</name>
<reference evidence="1 2" key="1">
    <citation type="submission" date="2016-02" db="EMBL/GenBank/DDBJ databases">
        <title>Genome analysis of coral dinoflagellate symbionts highlights evolutionary adaptations to a symbiotic lifestyle.</title>
        <authorList>
            <person name="Aranda M."/>
            <person name="Li Y."/>
            <person name="Liew Y.J."/>
            <person name="Baumgarten S."/>
            <person name="Simakov O."/>
            <person name="Wilson M."/>
            <person name="Piel J."/>
            <person name="Ashoor H."/>
            <person name="Bougouffa S."/>
            <person name="Bajic V.B."/>
            <person name="Ryu T."/>
            <person name="Ravasi T."/>
            <person name="Bayer T."/>
            <person name="Micklem G."/>
            <person name="Kim H."/>
            <person name="Bhak J."/>
            <person name="Lajeunesse T.C."/>
            <person name="Voolstra C.R."/>
        </authorList>
    </citation>
    <scope>NUCLEOTIDE SEQUENCE [LARGE SCALE GENOMIC DNA]</scope>
    <source>
        <strain evidence="1 2">CCMP2467</strain>
    </source>
</reference>
<evidence type="ECO:0000313" key="2">
    <source>
        <dbReference type="Proteomes" id="UP000186817"/>
    </source>
</evidence>
<comment type="caution">
    <text evidence="1">The sequence shown here is derived from an EMBL/GenBank/DDBJ whole genome shotgun (WGS) entry which is preliminary data.</text>
</comment>
<proteinExistence type="predicted"/>
<dbReference type="AlphaFoldDB" id="A0A1Q9F4F4"/>
<dbReference type="EMBL" id="LSRX01000014">
    <property type="protein sequence ID" value="OLQ14541.1"/>
    <property type="molecule type" value="Genomic_DNA"/>
</dbReference>
<gene>
    <name evidence="1" type="ORF">AK812_SmicGene1320</name>
</gene>
<dbReference type="Proteomes" id="UP000186817">
    <property type="component" value="Unassembled WGS sequence"/>
</dbReference>
<organism evidence="1 2">
    <name type="scientific">Symbiodinium microadriaticum</name>
    <name type="common">Dinoflagellate</name>
    <name type="synonym">Zooxanthella microadriatica</name>
    <dbReference type="NCBI Taxonomy" id="2951"/>
    <lineage>
        <taxon>Eukaryota</taxon>
        <taxon>Sar</taxon>
        <taxon>Alveolata</taxon>
        <taxon>Dinophyceae</taxon>
        <taxon>Suessiales</taxon>
        <taxon>Symbiodiniaceae</taxon>
        <taxon>Symbiodinium</taxon>
    </lineage>
</organism>